<comment type="caution">
    <text evidence="2">The sequence shown here is derived from an EMBL/GenBank/DDBJ whole genome shotgun (WGS) entry which is preliminary data.</text>
</comment>
<reference evidence="2 3" key="1">
    <citation type="submission" date="2020-09" db="EMBL/GenBank/DDBJ databases">
        <title>Novel species in genus Gordonia.</title>
        <authorList>
            <person name="Zhang G."/>
        </authorList>
    </citation>
    <scope>NUCLEOTIDE SEQUENCE [LARGE SCALE GENOMIC DNA]</scope>
    <source>
        <strain evidence="2 3">ON-33</strain>
    </source>
</reference>
<dbReference type="Gene3D" id="3.40.830.10">
    <property type="entry name" value="LigB-like"/>
    <property type="match status" value="1"/>
</dbReference>
<proteinExistence type="predicted"/>
<keyword evidence="1" id="KW-0732">Signal</keyword>
<feature type="chain" id="PRO_5045679767" evidence="1">
    <location>
        <begin position="20"/>
        <end position="241"/>
    </location>
</feature>
<accession>A0ABR7WG75</accession>
<organism evidence="2 3">
    <name type="scientific">Gordonia hankookensis</name>
    <dbReference type="NCBI Taxonomy" id="589403"/>
    <lineage>
        <taxon>Bacteria</taxon>
        <taxon>Bacillati</taxon>
        <taxon>Actinomycetota</taxon>
        <taxon>Actinomycetes</taxon>
        <taxon>Mycobacteriales</taxon>
        <taxon>Gordoniaceae</taxon>
        <taxon>Gordonia</taxon>
    </lineage>
</organism>
<evidence type="ECO:0000313" key="3">
    <source>
        <dbReference type="Proteomes" id="UP000602395"/>
    </source>
</evidence>
<sequence length="241" mass="24194">MLASVVFVPSAPLLVPALAGGLAVDTDEVRAATRAAGRDLAATASTWIAVGATDTDADQVGTAGTFRPYGVDVPVFLDAADAGGRADDTRGLPLSLLIAGWLRAEAGADVVTPVPVAPGETPARCAQLGAELAGRVDGESEPIGVLVVGDGAISLSPRAPGGGLRETGVRLQEIIDDALGTADVAALAGLDPEVCAAEGVGGRPVWQVAAALCAGRRMHGELRYARAPFGVGYVVAVWTPQ</sequence>
<dbReference type="SUPFAM" id="SSF53213">
    <property type="entry name" value="LigB-like"/>
    <property type="match status" value="1"/>
</dbReference>
<evidence type="ECO:0000313" key="2">
    <source>
        <dbReference type="EMBL" id="MBD1321785.1"/>
    </source>
</evidence>
<dbReference type="EMBL" id="JACWMS010000004">
    <property type="protein sequence ID" value="MBD1321785.1"/>
    <property type="molecule type" value="Genomic_DNA"/>
</dbReference>
<evidence type="ECO:0000256" key="1">
    <source>
        <dbReference type="SAM" id="SignalP"/>
    </source>
</evidence>
<keyword evidence="3" id="KW-1185">Reference proteome</keyword>
<dbReference type="RefSeq" id="WP_190268258.1">
    <property type="nucleotide sequence ID" value="NZ_BAABAD010000004.1"/>
</dbReference>
<name>A0ABR7WG75_9ACTN</name>
<protein>
    <submittedName>
        <fullName evidence="2">Uncharacterized protein</fullName>
    </submittedName>
</protein>
<dbReference type="Proteomes" id="UP000602395">
    <property type="component" value="Unassembled WGS sequence"/>
</dbReference>
<gene>
    <name evidence="2" type="ORF">IDF66_19575</name>
</gene>
<feature type="signal peptide" evidence="1">
    <location>
        <begin position="1"/>
        <end position="19"/>
    </location>
</feature>